<organism evidence="2 3">
    <name type="scientific">Flavobacterium weaverense</name>
    <dbReference type="NCBI Taxonomy" id="271156"/>
    <lineage>
        <taxon>Bacteria</taxon>
        <taxon>Pseudomonadati</taxon>
        <taxon>Bacteroidota</taxon>
        <taxon>Flavobacteriia</taxon>
        <taxon>Flavobacteriales</taxon>
        <taxon>Flavobacteriaceae</taxon>
        <taxon>Flavobacterium</taxon>
    </lineage>
</organism>
<dbReference type="OrthoDB" id="1451701at2"/>
<proteinExistence type="predicted"/>
<dbReference type="RefSeq" id="WP_121925601.1">
    <property type="nucleotide sequence ID" value="NZ_CBCSGA010000009.1"/>
</dbReference>
<sequence>MKKSLFLYLTILAVLTTLFTYMFLSKEVKFQEERYKRTTTKLRDSIDLVTTKLADANYFSLENNDNAQNYFDSSNDSKSVKYQELIPVVTEKLLDYNSNPKGNPYTGQDQIGANKFIINKVKILNHRWIIADYSDGEIWGEVLLKYFVNEDKTIAFEVNQSLLYQKHN</sequence>
<dbReference type="AlphaFoldDB" id="A0A3L9ZVC2"/>
<comment type="caution">
    <text evidence="2">The sequence shown here is derived from an EMBL/GenBank/DDBJ whole genome shotgun (WGS) entry which is preliminary data.</text>
</comment>
<keyword evidence="3" id="KW-1185">Reference proteome</keyword>
<name>A0A3L9ZVC2_9FLAO</name>
<gene>
    <name evidence="2" type="ORF">BC961_1981</name>
</gene>
<dbReference type="Proteomes" id="UP000280368">
    <property type="component" value="Unassembled WGS sequence"/>
</dbReference>
<protein>
    <submittedName>
        <fullName evidence="2">Uncharacterized protein</fullName>
    </submittedName>
</protein>
<dbReference type="EMBL" id="REFH01000009">
    <property type="protein sequence ID" value="RMA76254.1"/>
    <property type="molecule type" value="Genomic_DNA"/>
</dbReference>
<evidence type="ECO:0000256" key="1">
    <source>
        <dbReference type="SAM" id="Phobius"/>
    </source>
</evidence>
<evidence type="ECO:0000313" key="2">
    <source>
        <dbReference type="EMBL" id="RMA76254.1"/>
    </source>
</evidence>
<keyword evidence="1" id="KW-0472">Membrane</keyword>
<evidence type="ECO:0000313" key="3">
    <source>
        <dbReference type="Proteomes" id="UP000280368"/>
    </source>
</evidence>
<accession>A0A3L9ZVC2</accession>
<feature type="transmembrane region" description="Helical" evidence="1">
    <location>
        <begin position="6"/>
        <end position="24"/>
    </location>
</feature>
<keyword evidence="1" id="KW-0812">Transmembrane</keyword>
<keyword evidence="1" id="KW-1133">Transmembrane helix</keyword>
<reference evidence="2 3" key="1">
    <citation type="submission" date="2018-10" db="EMBL/GenBank/DDBJ databases">
        <title>Genomic Encyclopedia of Archaeal and Bacterial Type Strains, Phase II (KMG-II): from individual species to whole genera.</title>
        <authorList>
            <person name="Goeker M."/>
        </authorList>
    </citation>
    <scope>NUCLEOTIDE SEQUENCE [LARGE SCALE GENOMIC DNA]</scope>
    <source>
        <strain evidence="2 3">DSM 19727</strain>
    </source>
</reference>